<accession>A0A9Q8USQ5</accession>
<evidence type="ECO:0000256" key="1">
    <source>
        <dbReference type="SAM" id="MobiDB-lite"/>
    </source>
</evidence>
<dbReference type="OrthoDB" id="3647246at2759"/>
<protein>
    <submittedName>
        <fullName evidence="4">Uncharacterized protein</fullName>
    </submittedName>
</protein>
<dbReference type="EMBL" id="CP090170">
    <property type="protein sequence ID" value="UJO21027.1"/>
    <property type="molecule type" value="Genomic_DNA"/>
</dbReference>
<dbReference type="InterPro" id="IPR055528">
    <property type="entry name" value="DUF7102"/>
</dbReference>
<sequence length="1139" mass="126326">MEPLHAATPPSSLTMETSTSHATDSARWRNVLGYQPDEQDAPLSDEGDMQYFNYEAYVDEGAKCEFQAQGEGGGEMWYDAESQPLDPYTLQDGIPNNEARYEAEQRGLDYNANAQWQDEMAQFGDELVGMYNDETWQHTPAPAQSDPAYSETPLAYAQTGAQDLVDATSTGEDHEILRQATNHGMIQQQGPNGVPADDLRSGAQRDDYRSDEDHGEDDDEDGDEKILAAAYQNYYTGNLLRSGLVPALPADYIEESADPAGLTSLESLVSLDELNSNERWEIDKESAAFLNHVVIETNKDYTDLLLQSAQTSLRELKVKEPVLLTDPQLDMMKIMERSKLELKAEDLNPHKLNHDNDEGLKWPAKYANLPAQLHQKIDSERLILDVETIEYLKDIHDGPDIDLDIWLDNERKLRAKPQYVSPKLLPLSPSYSPPQLPLSMANVPLLSTPEDPNEREVAELDKMLREKDEAAMRQLAEDSTYSSLDTGSSSSPLYRKAKRITSLKVSDPVLPAENLEPPTKKQKTVTFPDELYTLIPRPTSSDIDTIDAVDETFAAVEEILKPLAAPALEQHEHEVLDDVDTTIRVAIPDVEVISPTLPWLEGNDDKPDPRRARLIHPILSKTLDELVKFEKKWSGVSKLERDLPWSAFASHLGKIRAEPDFDDGSAARYLAELDDGDVDLESLTYRPMKLQLLTIDEFDDDELEPLDFEDEDDEQQMADSDVLPATSALLMARLTKNDIISAVHQRPSQPPLVKPKVVLAELAESSAFEVMLRKRKEELALTKMDITETERATVVPTHADPRGEDTRQAILGGGLTQHMNMHGISKASAQPASASIEPDRAPAYNPYNQKQRPVEQTAVVPPTTSVPLPMVPRMDMPLPVVVSSTIMKANQQLVRGIQKLLPTIEIIERHYSAVAVTPQKTAVAGMEAEITVSPSTGLMFTNLQRLKQKPLPGQTSHFGFCEQITVVAPRYERLIVLVSGVAGGSSNETILPALDESDTSALTDFISFGTTLDCEVEVIYTAGGNAELVDWTAATIAQHARGHSSFLPEETTWERFLRKAGFNTYAAQVLLDQLKPTTMAPYSDRIQTRSSLQQGPSGLSAFVAMSAEERLYRFADVLGGVGVLKRVCETIDGLLIPAR</sequence>
<evidence type="ECO:0000313" key="5">
    <source>
        <dbReference type="Proteomes" id="UP000756132"/>
    </source>
</evidence>
<organism evidence="4 5">
    <name type="scientific">Passalora fulva</name>
    <name type="common">Tomato leaf mold</name>
    <name type="synonym">Cladosporium fulvum</name>
    <dbReference type="NCBI Taxonomy" id="5499"/>
    <lineage>
        <taxon>Eukaryota</taxon>
        <taxon>Fungi</taxon>
        <taxon>Dikarya</taxon>
        <taxon>Ascomycota</taxon>
        <taxon>Pezizomycotina</taxon>
        <taxon>Dothideomycetes</taxon>
        <taxon>Dothideomycetidae</taxon>
        <taxon>Mycosphaerellales</taxon>
        <taxon>Mycosphaerellaceae</taxon>
        <taxon>Fulvia</taxon>
    </lineage>
</organism>
<dbReference type="KEGG" id="ffu:CLAFUR5_11153"/>
<dbReference type="AlphaFoldDB" id="A0A9Q8USQ5"/>
<evidence type="ECO:0000259" key="3">
    <source>
        <dbReference type="Pfam" id="PF23395"/>
    </source>
</evidence>
<dbReference type="RefSeq" id="XP_047765393.1">
    <property type="nucleotide sequence ID" value="XM_047910301.1"/>
</dbReference>
<dbReference type="GeneID" id="71991031"/>
<dbReference type="Pfam" id="PF23394">
    <property type="entry name" value="DUF7102"/>
    <property type="match status" value="1"/>
</dbReference>
<evidence type="ECO:0000313" key="4">
    <source>
        <dbReference type="EMBL" id="UJO21027.1"/>
    </source>
</evidence>
<evidence type="ECO:0000259" key="2">
    <source>
        <dbReference type="Pfam" id="PF23394"/>
    </source>
</evidence>
<feature type="compositionally biased region" description="Polar residues" evidence="1">
    <location>
        <begin position="9"/>
        <end position="23"/>
    </location>
</feature>
<proteinExistence type="predicted"/>
<reference evidence="4" key="2">
    <citation type="journal article" date="2022" name="Microb. Genom.">
        <title>A chromosome-scale genome assembly of the tomato pathogen Cladosporium fulvum reveals a compartmentalized genome architecture and the presence of a dispensable chromosome.</title>
        <authorList>
            <person name="Zaccaron A.Z."/>
            <person name="Chen L.H."/>
            <person name="Samaras A."/>
            <person name="Stergiopoulos I."/>
        </authorList>
    </citation>
    <scope>NUCLEOTIDE SEQUENCE</scope>
    <source>
        <strain evidence="4">Race5_Kim</strain>
    </source>
</reference>
<feature type="domain" description="SAM-like" evidence="3">
    <location>
        <begin position="1048"/>
        <end position="1130"/>
    </location>
</feature>
<dbReference type="Proteomes" id="UP000756132">
    <property type="component" value="Chromosome 8"/>
</dbReference>
<keyword evidence="5" id="KW-1185">Reference proteome</keyword>
<gene>
    <name evidence="4" type="ORF">CLAFUR5_11153</name>
</gene>
<feature type="domain" description="DUF7102" evidence="2">
    <location>
        <begin position="879"/>
        <end position="1040"/>
    </location>
</feature>
<feature type="region of interest" description="Disordered" evidence="1">
    <location>
        <begin position="1"/>
        <end position="26"/>
    </location>
</feature>
<dbReference type="InterPro" id="IPR057559">
    <property type="entry name" value="SAM_6"/>
</dbReference>
<name>A0A9Q8USQ5_PASFU</name>
<feature type="compositionally biased region" description="Acidic residues" evidence="1">
    <location>
        <begin position="213"/>
        <end position="222"/>
    </location>
</feature>
<feature type="compositionally biased region" description="Basic and acidic residues" evidence="1">
    <location>
        <begin position="197"/>
        <end position="212"/>
    </location>
</feature>
<dbReference type="Pfam" id="PF23395">
    <property type="entry name" value="SAM_6"/>
    <property type="match status" value="1"/>
</dbReference>
<feature type="region of interest" description="Disordered" evidence="1">
    <location>
        <begin position="183"/>
        <end position="222"/>
    </location>
</feature>
<reference evidence="4" key="1">
    <citation type="submission" date="2021-12" db="EMBL/GenBank/DDBJ databases">
        <authorList>
            <person name="Zaccaron A."/>
            <person name="Stergiopoulos I."/>
        </authorList>
    </citation>
    <scope>NUCLEOTIDE SEQUENCE</scope>
    <source>
        <strain evidence="4">Race5_Kim</strain>
    </source>
</reference>